<keyword evidence="6" id="KW-0472">Membrane</keyword>
<evidence type="ECO:0000256" key="1">
    <source>
        <dbReference type="ARBA" id="ARBA00004395"/>
    </source>
</evidence>
<dbReference type="InterPro" id="IPR054494">
    <property type="entry name" value="COG2_C"/>
</dbReference>
<reference evidence="10 11" key="1">
    <citation type="submission" date="2024-05" db="EMBL/GenBank/DDBJ databases">
        <title>Long read based assembly of the Candida bracarensis genome reveals expanded adhesin content.</title>
        <authorList>
            <person name="Marcet-Houben M."/>
            <person name="Ksiezopolska E."/>
            <person name="Gabaldon T."/>
        </authorList>
    </citation>
    <scope>NUCLEOTIDE SEQUENCE [LARGE SCALE GENOMIC DNA]</scope>
    <source>
        <strain evidence="10 11">CBM6</strain>
    </source>
</reference>
<keyword evidence="5" id="KW-0333">Golgi apparatus</keyword>
<dbReference type="InterPro" id="IPR010989">
    <property type="entry name" value="SNARE"/>
</dbReference>
<keyword evidence="11" id="KW-1185">Reference proteome</keyword>
<evidence type="ECO:0000256" key="6">
    <source>
        <dbReference type="ARBA" id="ARBA00023136"/>
    </source>
</evidence>
<name>A0ABR4NUH4_9SACH</name>
<dbReference type="InterPro" id="IPR024602">
    <property type="entry name" value="COG_su2_N"/>
</dbReference>
<evidence type="ECO:0000256" key="2">
    <source>
        <dbReference type="ARBA" id="ARBA00020977"/>
    </source>
</evidence>
<evidence type="ECO:0000256" key="5">
    <source>
        <dbReference type="ARBA" id="ARBA00023034"/>
    </source>
</evidence>
<feature type="domain" description="Conserved oligomeric Golgi complex subunit 2 N-terminal" evidence="8">
    <location>
        <begin position="47"/>
        <end position="101"/>
    </location>
</feature>
<keyword evidence="3" id="KW-0813">Transport</keyword>
<evidence type="ECO:0000256" key="3">
    <source>
        <dbReference type="ARBA" id="ARBA00022448"/>
    </source>
</evidence>
<comment type="caution">
    <text evidence="10">The sequence shown here is derived from an EMBL/GenBank/DDBJ whole genome shotgun (WGS) entry which is preliminary data.</text>
</comment>
<evidence type="ECO:0000256" key="4">
    <source>
        <dbReference type="ARBA" id="ARBA00022927"/>
    </source>
</evidence>
<dbReference type="EMBL" id="JBEVYD010000005">
    <property type="protein sequence ID" value="KAL3232374.1"/>
    <property type="molecule type" value="Genomic_DNA"/>
</dbReference>
<protein>
    <recommendedName>
        <fullName evidence="2">Conserved oligomeric Golgi complex subunit 2</fullName>
    </recommendedName>
    <alternativeName>
        <fullName evidence="7">Component of oligomeric Golgi complex 2</fullName>
    </alternativeName>
</protein>
<keyword evidence="4" id="KW-0653">Protein transport</keyword>
<organism evidence="10 11">
    <name type="scientific">Nakaseomyces bracarensis</name>
    <dbReference type="NCBI Taxonomy" id="273131"/>
    <lineage>
        <taxon>Eukaryota</taxon>
        <taxon>Fungi</taxon>
        <taxon>Dikarya</taxon>
        <taxon>Ascomycota</taxon>
        <taxon>Saccharomycotina</taxon>
        <taxon>Saccharomycetes</taxon>
        <taxon>Saccharomycetales</taxon>
        <taxon>Saccharomycetaceae</taxon>
        <taxon>Nakaseomyces</taxon>
    </lineage>
</organism>
<sequence length="268" mass="30938">MVEEIHDEYDLPAVAEVSRDLFSTEADNLKDVKVVHTDDKSELIIPFDVDTFLMNNNFHYVPLDTLTRQLTSLSDEMMLVLLERVGENYDSYLDFCKVFQGGSDNDTAFELQKLVPDLNSFTTSLKNLTEKDMPRTQETVQDTIDYLEKLEEIQDLLGNHLMLSEDIITLKKLSKSLHSLCDTDPLEEELCVELTSRLFNLFTNIQTLLDSLTSIDSPFLHHLRNEFQGTTQEFQISLKLLTDRCLQHTDQYTQLSILLASIYKELKK</sequence>
<evidence type="ECO:0000313" key="10">
    <source>
        <dbReference type="EMBL" id="KAL3232374.1"/>
    </source>
</evidence>
<dbReference type="Pfam" id="PF22431">
    <property type="entry name" value="COG2p_C"/>
    <property type="match status" value="1"/>
</dbReference>
<proteinExistence type="predicted"/>
<accession>A0ABR4NUH4</accession>
<evidence type="ECO:0000259" key="9">
    <source>
        <dbReference type="Pfam" id="PF22431"/>
    </source>
</evidence>
<feature type="domain" description="Conserved oligomeric Golgi complex subunit 2 C-terminal" evidence="9">
    <location>
        <begin position="117"/>
        <end position="255"/>
    </location>
</feature>
<evidence type="ECO:0000313" key="11">
    <source>
        <dbReference type="Proteomes" id="UP001623330"/>
    </source>
</evidence>
<evidence type="ECO:0000256" key="7">
    <source>
        <dbReference type="ARBA" id="ARBA00031344"/>
    </source>
</evidence>
<comment type="subcellular location">
    <subcellularLocation>
        <location evidence="1">Golgi apparatus membrane</location>
        <topology evidence="1">Peripheral membrane protein</topology>
    </subcellularLocation>
</comment>
<evidence type="ECO:0000259" key="8">
    <source>
        <dbReference type="Pfam" id="PF06148"/>
    </source>
</evidence>
<dbReference type="SUPFAM" id="SSF47661">
    <property type="entry name" value="t-snare proteins"/>
    <property type="match status" value="1"/>
</dbReference>
<dbReference type="Pfam" id="PF06148">
    <property type="entry name" value="COG2_N"/>
    <property type="match status" value="1"/>
</dbReference>
<dbReference type="Proteomes" id="UP001623330">
    <property type="component" value="Unassembled WGS sequence"/>
</dbReference>
<dbReference type="Gene3D" id="1.20.58.1240">
    <property type="match status" value="1"/>
</dbReference>
<gene>
    <name evidence="10" type="ORF">RNJ44_04290</name>
</gene>